<feature type="domain" description="Tyr recombinase" evidence="4">
    <location>
        <begin position="1"/>
        <end position="142"/>
    </location>
</feature>
<dbReference type="HOGENOM" id="CLU_033139_3_3_7"/>
<dbReference type="RefSeq" id="WP_011373236.1">
    <property type="nucleotide sequence ID" value="NC_007575.1"/>
</dbReference>
<dbReference type="AlphaFoldDB" id="Q30Q36"/>
<dbReference type="PANTHER" id="PTHR30629">
    <property type="entry name" value="PROPHAGE INTEGRASE"/>
    <property type="match status" value="1"/>
</dbReference>
<dbReference type="InterPro" id="IPR013762">
    <property type="entry name" value="Integrase-like_cat_sf"/>
</dbReference>
<dbReference type="CDD" id="cd00397">
    <property type="entry name" value="DNA_BRE_C"/>
    <property type="match status" value="1"/>
</dbReference>
<accession>Q30Q36</accession>
<evidence type="ECO:0000313" key="6">
    <source>
        <dbReference type="Proteomes" id="UP000002714"/>
    </source>
</evidence>
<dbReference type="EMBL" id="CP000153">
    <property type="protein sequence ID" value="ABB44895.1"/>
    <property type="molecule type" value="Genomic_DNA"/>
</dbReference>
<dbReference type="InterPro" id="IPR050808">
    <property type="entry name" value="Phage_Integrase"/>
</dbReference>
<dbReference type="Gene3D" id="1.10.443.10">
    <property type="entry name" value="Intergrase catalytic core"/>
    <property type="match status" value="1"/>
</dbReference>
<dbReference type="InterPro" id="IPR002104">
    <property type="entry name" value="Integrase_catalytic"/>
</dbReference>
<dbReference type="PROSITE" id="PS51898">
    <property type="entry name" value="TYR_RECOMBINASE"/>
    <property type="match status" value="1"/>
</dbReference>
<evidence type="ECO:0000256" key="1">
    <source>
        <dbReference type="ARBA" id="ARBA00008857"/>
    </source>
</evidence>
<evidence type="ECO:0000256" key="2">
    <source>
        <dbReference type="ARBA" id="ARBA00022908"/>
    </source>
</evidence>
<dbReference type="GO" id="GO:0015074">
    <property type="term" value="P:DNA integration"/>
    <property type="evidence" value="ECO:0007669"/>
    <property type="project" value="UniProtKB-KW"/>
</dbReference>
<keyword evidence="2" id="KW-0229">DNA integration</keyword>
<sequence>MFLLRGRRSNEVRTLHFEDIDFENKLYTVRDKNNKTRKNMTYMLDDELIEHLEIIRESKGLIFKSPITGEKLTAIPKKLWARIQEEVGIKMRIHDFRHLLGFTLVNNNVPLEYISKALGHSKITTTQRYSNQKELMAKEAVDVFLGIVKK</sequence>
<dbReference type="GO" id="GO:0003677">
    <property type="term" value="F:DNA binding"/>
    <property type="evidence" value="ECO:0007669"/>
    <property type="project" value="InterPro"/>
</dbReference>
<evidence type="ECO:0000259" key="4">
    <source>
        <dbReference type="PROSITE" id="PS51898"/>
    </source>
</evidence>
<reference evidence="5 6" key="1">
    <citation type="journal article" date="2008" name="Appl. Environ. Microbiol.">
        <title>Genome of the epsilonproteobacterial chemolithoautotroph Sulfurimonas denitrificans.</title>
        <authorList>
            <person name="Sievert S.M."/>
            <person name="Scott K.M."/>
            <person name="Klotz M.G."/>
            <person name="Chain P.S.G."/>
            <person name="Hauser L.J."/>
            <person name="Hemp J."/>
            <person name="Huegler M."/>
            <person name="Land M."/>
            <person name="Lapidus A."/>
            <person name="Larimer F.W."/>
            <person name="Lucas S."/>
            <person name="Malfatti S.A."/>
            <person name="Meyer F."/>
            <person name="Paulsen I.T."/>
            <person name="Ren Q."/>
            <person name="Simon J."/>
            <person name="Bailey K."/>
            <person name="Diaz E."/>
            <person name="Fitzpatrick K.A."/>
            <person name="Glover B."/>
            <person name="Gwatney N."/>
            <person name="Korajkic A."/>
            <person name="Long A."/>
            <person name="Mobberley J.M."/>
            <person name="Pantry S.N."/>
            <person name="Pazder G."/>
            <person name="Peterson S."/>
            <person name="Quintanilla J.D."/>
            <person name="Sprinkle R."/>
            <person name="Stephens J."/>
            <person name="Thomas P."/>
            <person name="Vaughn R."/>
            <person name="Weber M.J."/>
            <person name="Wooten L.L."/>
        </authorList>
    </citation>
    <scope>NUCLEOTIDE SEQUENCE [LARGE SCALE GENOMIC DNA]</scope>
    <source>
        <strain evidence="6">ATCC 33889 / DSM 1251</strain>
    </source>
</reference>
<organism evidence="5 6">
    <name type="scientific">Sulfurimonas denitrificans (strain ATCC 33889 / DSM 1251)</name>
    <name type="common">Thiomicrospira denitrificans (strain ATCC 33889 / DSM 1251)</name>
    <dbReference type="NCBI Taxonomy" id="326298"/>
    <lineage>
        <taxon>Bacteria</taxon>
        <taxon>Pseudomonadati</taxon>
        <taxon>Campylobacterota</taxon>
        <taxon>Epsilonproteobacteria</taxon>
        <taxon>Campylobacterales</taxon>
        <taxon>Sulfurimonadaceae</taxon>
        <taxon>Sulfurimonas</taxon>
    </lineage>
</organism>
<dbReference type="Proteomes" id="UP000002714">
    <property type="component" value="Chromosome"/>
</dbReference>
<dbReference type="GO" id="GO:0006310">
    <property type="term" value="P:DNA recombination"/>
    <property type="evidence" value="ECO:0007669"/>
    <property type="project" value="UniProtKB-KW"/>
</dbReference>
<name>Q30Q36_SULDN</name>
<gene>
    <name evidence="5" type="ordered locus">Suden_1618</name>
</gene>
<dbReference type="eggNOG" id="COG4974">
    <property type="taxonomic scope" value="Bacteria"/>
</dbReference>
<keyword evidence="6" id="KW-1185">Reference proteome</keyword>
<proteinExistence type="inferred from homology"/>
<evidence type="ECO:0000256" key="3">
    <source>
        <dbReference type="ARBA" id="ARBA00023172"/>
    </source>
</evidence>
<dbReference type="PANTHER" id="PTHR30629:SF2">
    <property type="entry name" value="PROPHAGE INTEGRASE INTS-RELATED"/>
    <property type="match status" value="1"/>
</dbReference>
<dbReference type="InterPro" id="IPR011010">
    <property type="entry name" value="DNA_brk_join_enz"/>
</dbReference>
<dbReference type="Pfam" id="PF00589">
    <property type="entry name" value="Phage_integrase"/>
    <property type="match status" value="1"/>
</dbReference>
<dbReference type="STRING" id="326298.Suden_1618"/>
<protein>
    <submittedName>
        <fullName evidence="5">Phage integrase</fullName>
    </submittedName>
</protein>
<evidence type="ECO:0000313" key="5">
    <source>
        <dbReference type="EMBL" id="ABB44895.1"/>
    </source>
</evidence>
<comment type="similarity">
    <text evidence="1">Belongs to the 'phage' integrase family.</text>
</comment>
<keyword evidence="3" id="KW-0233">DNA recombination</keyword>
<dbReference type="KEGG" id="tdn:Suden_1618"/>
<dbReference type="SUPFAM" id="SSF56349">
    <property type="entry name" value="DNA breaking-rejoining enzymes"/>
    <property type="match status" value="1"/>
</dbReference>